<evidence type="ECO:0000256" key="7">
    <source>
        <dbReference type="ARBA" id="ARBA00022741"/>
    </source>
</evidence>
<keyword evidence="7" id="KW-0547">Nucleotide-binding</keyword>
<dbReference type="EMBL" id="OB699593">
    <property type="protein sequence ID" value="CAD7238328.1"/>
    <property type="molecule type" value="Genomic_DNA"/>
</dbReference>
<dbReference type="GO" id="GO:0000287">
    <property type="term" value="F:magnesium ion binding"/>
    <property type="evidence" value="ECO:0007669"/>
    <property type="project" value="InterPro"/>
</dbReference>
<evidence type="ECO:0000256" key="13">
    <source>
        <dbReference type="RuleBase" id="RU000504"/>
    </source>
</evidence>
<sequence length="169" mass="18261">HGGALTSKKGVNLPDSDLKVPALTEKDKEDLQFALKEEANWIALSFVRRAADIHQMADIIGEHRSYTKIVAKIEKPEAVRNIDEILAATDAIMVARGDLGVEIPQEHVPLVQKSIIKKCILAAKPVIVATQMMESMIDNPVATRAEINDVANAVIDGADAVMLSGETSI</sequence>
<dbReference type="GO" id="GO:0016301">
    <property type="term" value="F:kinase activity"/>
    <property type="evidence" value="ECO:0007669"/>
    <property type="project" value="UniProtKB-KW"/>
</dbReference>
<keyword evidence="5 13" id="KW-0808">Transferase</keyword>
<protein>
    <recommendedName>
        <fullName evidence="4 13">Pyruvate kinase</fullName>
        <ecNumber evidence="4 13">2.7.1.40</ecNumber>
    </recommendedName>
</protein>
<name>A0A7R8ZVR9_9CRUS</name>
<dbReference type="InterPro" id="IPR015813">
    <property type="entry name" value="Pyrv/PenolPyrv_kinase-like_dom"/>
</dbReference>
<keyword evidence="12" id="KW-0670">Pyruvate</keyword>
<dbReference type="InterPro" id="IPR015793">
    <property type="entry name" value="Pyrv_Knase_brl"/>
</dbReference>
<comment type="catalytic activity">
    <reaction evidence="13">
        <text>pyruvate + ATP = phosphoenolpyruvate + ADP + H(+)</text>
        <dbReference type="Rhea" id="RHEA:18157"/>
        <dbReference type="ChEBI" id="CHEBI:15361"/>
        <dbReference type="ChEBI" id="CHEBI:15378"/>
        <dbReference type="ChEBI" id="CHEBI:30616"/>
        <dbReference type="ChEBI" id="CHEBI:58702"/>
        <dbReference type="ChEBI" id="CHEBI:456216"/>
        <dbReference type="EC" id="2.7.1.40"/>
    </reaction>
</comment>
<proteinExistence type="inferred from homology"/>
<dbReference type="InterPro" id="IPR001697">
    <property type="entry name" value="Pyr_Knase"/>
</dbReference>
<dbReference type="AlphaFoldDB" id="A0A7R8ZVR9"/>
<dbReference type="GO" id="GO:0030955">
    <property type="term" value="F:potassium ion binding"/>
    <property type="evidence" value="ECO:0007669"/>
    <property type="project" value="InterPro"/>
</dbReference>
<dbReference type="SUPFAM" id="SSF51621">
    <property type="entry name" value="Phosphoenolpyruvate/pyruvate domain"/>
    <property type="match status" value="1"/>
</dbReference>
<comment type="pathway">
    <text evidence="2 13">Carbohydrate degradation; glycolysis; pyruvate from D-glyceraldehyde 3-phosphate: step 5/5.</text>
</comment>
<comment type="similarity">
    <text evidence="3 13">Belongs to the pyruvate kinase family.</text>
</comment>
<feature type="non-terminal residue" evidence="14">
    <location>
        <position position="169"/>
    </location>
</feature>
<organism evidence="14">
    <name type="scientific">Cyprideis torosa</name>
    <dbReference type="NCBI Taxonomy" id="163714"/>
    <lineage>
        <taxon>Eukaryota</taxon>
        <taxon>Metazoa</taxon>
        <taxon>Ecdysozoa</taxon>
        <taxon>Arthropoda</taxon>
        <taxon>Crustacea</taxon>
        <taxon>Oligostraca</taxon>
        <taxon>Ostracoda</taxon>
        <taxon>Podocopa</taxon>
        <taxon>Podocopida</taxon>
        <taxon>Cytherocopina</taxon>
        <taxon>Cytheroidea</taxon>
        <taxon>Cytherideidae</taxon>
        <taxon>Cyprideis</taxon>
    </lineage>
</organism>
<evidence type="ECO:0000313" key="14">
    <source>
        <dbReference type="EMBL" id="CAD7238328.1"/>
    </source>
</evidence>
<gene>
    <name evidence="14" type="ORF">CTOB1V02_LOCUS16143</name>
</gene>
<accession>A0A7R8ZVR9</accession>
<keyword evidence="11 13" id="KW-0324">Glycolysis</keyword>
<evidence type="ECO:0000256" key="1">
    <source>
        <dbReference type="ARBA" id="ARBA00001958"/>
    </source>
</evidence>
<keyword evidence="8 13" id="KW-0418">Kinase</keyword>
<evidence type="ECO:0000256" key="11">
    <source>
        <dbReference type="ARBA" id="ARBA00023152"/>
    </source>
</evidence>
<evidence type="ECO:0000256" key="6">
    <source>
        <dbReference type="ARBA" id="ARBA00022723"/>
    </source>
</evidence>
<keyword evidence="9" id="KW-0067">ATP-binding</keyword>
<dbReference type="UniPathway" id="UPA00109">
    <property type="reaction ID" value="UER00188"/>
</dbReference>
<keyword evidence="10 13" id="KW-0460">Magnesium</keyword>
<evidence type="ECO:0000256" key="9">
    <source>
        <dbReference type="ARBA" id="ARBA00022840"/>
    </source>
</evidence>
<evidence type="ECO:0000256" key="2">
    <source>
        <dbReference type="ARBA" id="ARBA00004997"/>
    </source>
</evidence>
<evidence type="ECO:0000256" key="12">
    <source>
        <dbReference type="ARBA" id="ARBA00023317"/>
    </source>
</evidence>
<evidence type="ECO:0000256" key="4">
    <source>
        <dbReference type="ARBA" id="ARBA00012142"/>
    </source>
</evidence>
<dbReference type="PANTHER" id="PTHR11817">
    <property type="entry name" value="PYRUVATE KINASE"/>
    <property type="match status" value="1"/>
</dbReference>
<dbReference type="PRINTS" id="PR01050">
    <property type="entry name" value="PYRUVTKNASE"/>
</dbReference>
<feature type="non-terminal residue" evidence="14">
    <location>
        <position position="1"/>
    </location>
</feature>
<dbReference type="InterPro" id="IPR040442">
    <property type="entry name" value="Pyrv_kinase-like_dom_sf"/>
</dbReference>
<evidence type="ECO:0000256" key="8">
    <source>
        <dbReference type="ARBA" id="ARBA00022777"/>
    </source>
</evidence>
<evidence type="ECO:0000256" key="5">
    <source>
        <dbReference type="ARBA" id="ARBA00022679"/>
    </source>
</evidence>
<dbReference type="OrthoDB" id="108365at2759"/>
<dbReference type="Pfam" id="PF00224">
    <property type="entry name" value="PK"/>
    <property type="match status" value="1"/>
</dbReference>
<evidence type="ECO:0000256" key="10">
    <source>
        <dbReference type="ARBA" id="ARBA00022842"/>
    </source>
</evidence>
<comment type="cofactor">
    <cofactor evidence="1">
        <name>K(+)</name>
        <dbReference type="ChEBI" id="CHEBI:29103"/>
    </cofactor>
</comment>
<dbReference type="GO" id="GO:0005524">
    <property type="term" value="F:ATP binding"/>
    <property type="evidence" value="ECO:0007669"/>
    <property type="project" value="UniProtKB-KW"/>
</dbReference>
<evidence type="ECO:0000256" key="3">
    <source>
        <dbReference type="ARBA" id="ARBA00008663"/>
    </source>
</evidence>
<dbReference type="Gene3D" id="3.20.20.60">
    <property type="entry name" value="Phosphoenolpyruvate-binding domains"/>
    <property type="match status" value="1"/>
</dbReference>
<keyword evidence="6" id="KW-0479">Metal-binding</keyword>
<dbReference type="GO" id="GO:0004743">
    <property type="term" value="F:pyruvate kinase activity"/>
    <property type="evidence" value="ECO:0007669"/>
    <property type="project" value="UniProtKB-EC"/>
</dbReference>
<dbReference type="EC" id="2.7.1.40" evidence="4 13"/>
<reference evidence="14" key="1">
    <citation type="submission" date="2020-11" db="EMBL/GenBank/DDBJ databases">
        <authorList>
            <person name="Tran Van P."/>
        </authorList>
    </citation>
    <scope>NUCLEOTIDE SEQUENCE</scope>
</reference>